<feature type="region of interest" description="Disordered" evidence="3">
    <location>
        <begin position="35"/>
        <end position="56"/>
    </location>
</feature>
<keyword evidence="2" id="KW-0539">Nucleus</keyword>
<dbReference type="SMART" id="SM00979">
    <property type="entry name" value="TIFY"/>
    <property type="match status" value="1"/>
</dbReference>
<evidence type="ECO:0000256" key="2">
    <source>
        <dbReference type="RuleBase" id="RU369065"/>
    </source>
</evidence>
<dbReference type="GO" id="GO:0005634">
    <property type="term" value="C:nucleus"/>
    <property type="evidence" value="ECO:0007669"/>
    <property type="project" value="UniProtKB-SubCell"/>
</dbReference>
<name>A0AAP0H034_9ASTR</name>
<evidence type="ECO:0000313" key="5">
    <source>
        <dbReference type="EMBL" id="KAK9067439.1"/>
    </source>
</evidence>
<dbReference type="PANTHER" id="PTHR33077:SF52">
    <property type="entry name" value="PROTEIN TIFY 11D"/>
    <property type="match status" value="1"/>
</dbReference>
<dbReference type="GO" id="GO:2000022">
    <property type="term" value="P:regulation of jasmonic acid mediated signaling pathway"/>
    <property type="evidence" value="ECO:0007669"/>
    <property type="project" value="UniProtKB-UniRule"/>
</dbReference>
<dbReference type="PANTHER" id="PTHR33077">
    <property type="entry name" value="PROTEIN TIFY 4A-RELATED-RELATED"/>
    <property type="match status" value="1"/>
</dbReference>
<dbReference type="GO" id="GO:0009611">
    <property type="term" value="P:response to wounding"/>
    <property type="evidence" value="ECO:0007669"/>
    <property type="project" value="UniProtKB-UniRule"/>
</dbReference>
<dbReference type="EMBL" id="JBCNJP010000015">
    <property type="protein sequence ID" value="KAK9067439.1"/>
    <property type="molecule type" value="Genomic_DNA"/>
</dbReference>
<dbReference type="PROSITE" id="PS51320">
    <property type="entry name" value="TIFY"/>
    <property type="match status" value="1"/>
</dbReference>
<comment type="caution">
    <text evidence="5">The sequence shown here is derived from an EMBL/GenBank/DDBJ whole genome shotgun (WGS) entry which is preliminary data.</text>
</comment>
<dbReference type="Pfam" id="PF06200">
    <property type="entry name" value="tify"/>
    <property type="match status" value="1"/>
</dbReference>
<evidence type="ECO:0000259" key="4">
    <source>
        <dbReference type="PROSITE" id="PS51320"/>
    </source>
</evidence>
<reference evidence="5 6" key="1">
    <citation type="submission" date="2024-04" db="EMBL/GenBank/DDBJ databases">
        <title>The reference genome of an endangered Asteraceae, Deinandra increscens subsp. villosa, native to the Central Coast of California.</title>
        <authorList>
            <person name="Guilliams M."/>
            <person name="Hasenstab-Lehman K."/>
            <person name="Meyer R."/>
            <person name="Mcevoy S."/>
        </authorList>
    </citation>
    <scope>NUCLEOTIDE SEQUENCE [LARGE SCALE GENOMIC DNA]</scope>
    <source>
        <tissue evidence="5">Leaf</tissue>
    </source>
</reference>
<dbReference type="Proteomes" id="UP001408789">
    <property type="component" value="Unassembled WGS sequence"/>
</dbReference>
<evidence type="ECO:0000256" key="3">
    <source>
        <dbReference type="SAM" id="MobiDB-lite"/>
    </source>
</evidence>
<comment type="function">
    <text evidence="2">Repressor of jasmonate responses.</text>
</comment>
<accession>A0AAP0H034</accession>
<feature type="compositionally biased region" description="Polar residues" evidence="3">
    <location>
        <begin position="124"/>
        <end position="138"/>
    </location>
</feature>
<evidence type="ECO:0000256" key="1">
    <source>
        <dbReference type="ARBA" id="ARBA00008614"/>
    </source>
</evidence>
<dbReference type="AlphaFoldDB" id="A0AAP0H034"/>
<feature type="domain" description="Tify" evidence="4">
    <location>
        <begin position="52"/>
        <end position="87"/>
    </location>
</feature>
<dbReference type="InterPro" id="IPR010399">
    <property type="entry name" value="Tify_dom"/>
</dbReference>
<gene>
    <name evidence="5" type="ORF">SSX86_014768</name>
</gene>
<comment type="domain">
    <text evidence="2">The jas domain is required for interaction with COI1.</text>
</comment>
<comment type="subcellular location">
    <subcellularLocation>
        <location evidence="2">Nucleus</location>
    </subcellularLocation>
</comment>
<feature type="compositionally biased region" description="Low complexity" evidence="3">
    <location>
        <begin position="40"/>
        <end position="51"/>
    </location>
</feature>
<evidence type="ECO:0000313" key="6">
    <source>
        <dbReference type="Proteomes" id="UP001408789"/>
    </source>
</evidence>
<comment type="similarity">
    <text evidence="1 2">Belongs to the TIFY/JAZ family.</text>
</comment>
<feature type="region of interest" description="Disordered" evidence="3">
    <location>
        <begin position="110"/>
        <end position="148"/>
    </location>
</feature>
<protein>
    <recommendedName>
        <fullName evidence="2">Protein TIFY</fullName>
    </recommendedName>
    <alternativeName>
        <fullName evidence="2">Jasmonate ZIM domain-containing protein</fullName>
    </alternativeName>
</protein>
<dbReference type="InterPro" id="IPR040390">
    <property type="entry name" value="TIFY/JAZ"/>
</dbReference>
<dbReference type="GO" id="GO:0031347">
    <property type="term" value="P:regulation of defense response"/>
    <property type="evidence" value="ECO:0007669"/>
    <property type="project" value="UniProtKB-UniRule"/>
</dbReference>
<keyword evidence="6" id="KW-1185">Reference proteome</keyword>
<organism evidence="5 6">
    <name type="scientific">Deinandra increscens subsp. villosa</name>
    <dbReference type="NCBI Taxonomy" id="3103831"/>
    <lineage>
        <taxon>Eukaryota</taxon>
        <taxon>Viridiplantae</taxon>
        <taxon>Streptophyta</taxon>
        <taxon>Embryophyta</taxon>
        <taxon>Tracheophyta</taxon>
        <taxon>Spermatophyta</taxon>
        <taxon>Magnoliopsida</taxon>
        <taxon>eudicotyledons</taxon>
        <taxon>Gunneridae</taxon>
        <taxon>Pentapetalae</taxon>
        <taxon>asterids</taxon>
        <taxon>campanulids</taxon>
        <taxon>Asterales</taxon>
        <taxon>Asteraceae</taxon>
        <taxon>Asteroideae</taxon>
        <taxon>Heliantheae alliance</taxon>
        <taxon>Madieae</taxon>
        <taxon>Madiinae</taxon>
        <taxon>Deinandra</taxon>
    </lineage>
</organism>
<keyword evidence="2" id="KW-1184">Jasmonic acid signaling pathway</keyword>
<sequence length="148" mass="15874">MKSPAERMAIDLLSNIESPDQNKAHIENLTNLKLEDSVKKPSSGKSAAPSEPKTKTAPMTIFYDGRVIVLDDIPDYRARDVLLTVVAGYYPSYNGKAEARVELASTSTDRVEVNGLDPPIASEKSVSSEAEGQSQHKSTVPVAESVGG</sequence>
<proteinExistence type="inferred from homology"/>